<dbReference type="SMART" id="SM01017">
    <property type="entry name" value="Arrestin_C"/>
    <property type="match status" value="1"/>
</dbReference>
<dbReference type="GO" id="GO:0070086">
    <property type="term" value="P:ubiquitin-dependent endocytosis"/>
    <property type="evidence" value="ECO:0007669"/>
    <property type="project" value="TreeGrafter"/>
</dbReference>
<evidence type="ECO:0000256" key="1">
    <source>
        <dbReference type="SAM" id="MobiDB-lite"/>
    </source>
</evidence>
<feature type="compositionally biased region" description="Acidic residues" evidence="1">
    <location>
        <begin position="932"/>
        <end position="944"/>
    </location>
</feature>
<feature type="compositionally biased region" description="Basic and acidic residues" evidence="1">
    <location>
        <begin position="1"/>
        <end position="12"/>
    </location>
</feature>
<comment type="caution">
    <text evidence="3">The sequence shown here is derived from an EMBL/GenBank/DDBJ whole genome shotgun (WGS) entry which is preliminary data.</text>
</comment>
<feature type="compositionally biased region" description="Basic and acidic residues" evidence="1">
    <location>
        <begin position="101"/>
        <end position="123"/>
    </location>
</feature>
<dbReference type="PANTHER" id="PTHR11188:SF174">
    <property type="entry name" value="ARRESTIN-RELATED TRAFFICKING ADAPTER 10-RELATED"/>
    <property type="match status" value="1"/>
</dbReference>
<evidence type="ECO:0000259" key="2">
    <source>
        <dbReference type="SMART" id="SM01017"/>
    </source>
</evidence>
<dbReference type="EMBL" id="JAULSR010000012">
    <property type="protein sequence ID" value="KAK0609717.1"/>
    <property type="molecule type" value="Genomic_DNA"/>
</dbReference>
<dbReference type="Gene3D" id="2.60.40.640">
    <property type="match status" value="1"/>
</dbReference>
<organism evidence="3 4">
    <name type="scientific">Bombardia bombarda</name>
    <dbReference type="NCBI Taxonomy" id="252184"/>
    <lineage>
        <taxon>Eukaryota</taxon>
        <taxon>Fungi</taxon>
        <taxon>Dikarya</taxon>
        <taxon>Ascomycota</taxon>
        <taxon>Pezizomycotina</taxon>
        <taxon>Sordariomycetes</taxon>
        <taxon>Sordariomycetidae</taxon>
        <taxon>Sordariales</taxon>
        <taxon>Lasiosphaeriaceae</taxon>
        <taxon>Bombardia</taxon>
    </lineage>
</organism>
<dbReference type="GO" id="GO:0031625">
    <property type="term" value="F:ubiquitin protein ligase binding"/>
    <property type="evidence" value="ECO:0007669"/>
    <property type="project" value="TreeGrafter"/>
</dbReference>
<feature type="domain" description="Arrestin C-terminal-like" evidence="2">
    <location>
        <begin position="520"/>
        <end position="738"/>
    </location>
</feature>
<dbReference type="GO" id="GO:0005829">
    <property type="term" value="C:cytosol"/>
    <property type="evidence" value="ECO:0007669"/>
    <property type="project" value="TreeGrafter"/>
</dbReference>
<dbReference type="InterPro" id="IPR014752">
    <property type="entry name" value="Arrestin-like_C"/>
</dbReference>
<dbReference type="InterPro" id="IPR050357">
    <property type="entry name" value="Arrestin_domain-protein"/>
</dbReference>
<evidence type="ECO:0000313" key="4">
    <source>
        <dbReference type="Proteomes" id="UP001174934"/>
    </source>
</evidence>
<gene>
    <name evidence="3" type="ORF">B0T17DRAFT_621515</name>
</gene>
<sequence>MPAAGSEHDRLRPQPYFSSAHGSVYYTPRGPTDRTRPRSVANPPTFPTPLIQPRQRRPHSIHIVSYPAGFVPHDLRPNSSQPPKKKSREREKREKKKRRKQEKELKELKKAEDKARREKSEKRRSLRSLPPGGERVTRVLDKLFSAFSTSPKSSPFVSTAPTPRTQTPRPSSFISFARRLSRFDPSAVDEPEQEPVPEPVAAPETEPITQRSSMAAAIPRPLPAPATMITPNRNSIMSARSGKSIMNSSITEIPKPVASGSGVSCSIILAEPNIFLTGFDHDGHNRHESQNSTALLRGKLQLNVSKNVKIKSVTLKLVGKARTEWPEGIPPLKVDMHEEQTLRTQSLVFFQAMHEGMWETEYGSQCTFTLKPAPSHQNNFRNSFYPNYANNSNLSLHLHSKPRNSSNLTAKELKRLSLNSVKSRSFGKGDSPVTNQVQAKGYKVFVSGTYEYTFELPIDHHQLETTKLQYGSVKWELETTVERAGAFKPNLHGTKEVSVVRLPDQMSLEMTEPISISRQWEDQLHYDIMISGKSFSIGTKIPIAFRLTPLAKVQVHKLKVFVTESIEYWTNDRRVTRKGTGRKILLLEKIAGKPLDKQFAASDIRVLSGGELDADQRQNARQSAAERRILEAVTTNGVPNPLPEPSENLLGDLDLGLEPFWGSTEIEMNVQIPTCEMMARDKQLRLHPDCSWKNVNVFHWIKIVMRVSRVDPEDPTGKRRRHFEISIDSPFTVLDCRATQANTILPRYSGRDGPGSRQRHRTACGCPDAEVIDRSPSSSTGHLALVEQDDVAPRRNIPSLDRVNTSTLPIIPQAAHLQSSTRLSDVSNRPGNGIPNSRFRGQTLPSPIERERPIHLIRYPSFNPPAFDADEPPPLLTDLMTPPPNYDMVVGTPSVDGLADYFVRYANHEALVQHTMSRSLDGVLEVETPPEEAAIDDDSSDSAEDGPARPHRGGRVNVANPRTPGGRLVPSRSLEIERPVIRLDMTGVVRRQ</sequence>
<dbReference type="GO" id="GO:0030674">
    <property type="term" value="F:protein-macromolecule adaptor activity"/>
    <property type="evidence" value="ECO:0007669"/>
    <property type="project" value="TreeGrafter"/>
</dbReference>
<reference evidence="3" key="1">
    <citation type="submission" date="2023-06" db="EMBL/GenBank/DDBJ databases">
        <title>Genome-scale phylogeny and comparative genomics of the fungal order Sordariales.</title>
        <authorList>
            <consortium name="Lawrence Berkeley National Laboratory"/>
            <person name="Hensen N."/>
            <person name="Bonometti L."/>
            <person name="Westerberg I."/>
            <person name="Brannstrom I.O."/>
            <person name="Guillou S."/>
            <person name="Cros-Aarteil S."/>
            <person name="Calhoun S."/>
            <person name="Haridas S."/>
            <person name="Kuo A."/>
            <person name="Mondo S."/>
            <person name="Pangilinan J."/>
            <person name="Riley R."/>
            <person name="LaButti K."/>
            <person name="Andreopoulos B."/>
            <person name="Lipzen A."/>
            <person name="Chen C."/>
            <person name="Yanf M."/>
            <person name="Daum C."/>
            <person name="Ng V."/>
            <person name="Clum A."/>
            <person name="Steindorff A."/>
            <person name="Ohm R."/>
            <person name="Martin F."/>
            <person name="Silar P."/>
            <person name="Natvig D."/>
            <person name="Lalanne C."/>
            <person name="Gautier V."/>
            <person name="Ament-velasquez S.L."/>
            <person name="Kruys A."/>
            <person name="Hutchinson M.I."/>
            <person name="Powell A.J."/>
            <person name="Barry K."/>
            <person name="Miller A.N."/>
            <person name="Grigoriev I.V."/>
            <person name="Debuchy R."/>
            <person name="Gladieux P."/>
            <person name="Thoren M.H."/>
            <person name="Johannesson H."/>
        </authorList>
    </citation>
    <scope>NUCLEOTIDE SEQUENCE</scope>
    <source>
        <strain evidence="3">SMH3391-2</strain>
    </source>
</reference>
<evidence type="ECO:0000313" key="3">
    <source>
        <dbReference type="EMBL" id="KAK0609717.1"/>
    </source>
</evidence>
<feature type="compositionally biased region" description="Polar residues" evidence="1">
    <location>
        <begin position="148"/>
        <end position="157"/>
    </location>
</feature>
<protein>
    <recommendedName>
        <fullName evidence="2">Arrestin C-terminal-like domain-containing protein</fullName>
    </recommendedName>
</protein>
<accession>A0AA39W9N0</accession>
<dbReference type="Proteomes" id="UP001174934">
    <property type="component" value="Unassembled WGS sequence"/>
</dbReference>
<name>A0AA39W9N0_9PEZI</name>
<dbReference type="PANTHER" id="PTHR11188">
    <property type="entry name" value="ARRESTIN DOMAIN CONTAINING PROTEIN"/>
    <property type="match status" value="1"/>
</dbReference>
<dbReference type="AlphaFoldDB" id="A0AA39W9N0"/>
<feature type="compositionally biased region" description="Polar residues" evidence="1">
    <location>
        <begin position="819"/>
        <end position="830"/>
    </location>
</feature>
<feature type="region of interest" description="Disordered" evidence="1">
    <location>
        <begin position="932"/>
        <end position="974"/>
    </location>
</feature>
<feature type="compositionally biased region" description="Basic residues" evidence="1">
    <location>
        <begin position="83"/>
        <end position="100"/>
    </location>
</feature>
<feature type="region of interest" description="Disordered" evidence="1">
    <location>
        <begin position="148"/>
        <end position="213"/>
    </location>
</feature>
<keyword evidence="4" id="KW-1185">Reference proteome</keyword>
<dbReference type="InterPro" id="IPR011022">
    <property type="entry name" value="Arrestin_C-like"/>
</dbReference>
<feature type="compositionally biased region" description="Low complexity" evidence="1">
    <location>
        <begin position="158"/>
        <end position="172"/>
    </location>
</feature>
<dbReference type="Pfam" id="PF02752">
    <property type="entry name" value="Arrestin_C"/>
    <property type="match status" value="1"/>
</dbReference>
<proteinExistence type="predicted"/>
<feature type="region of interest" description="Disordered" evidence="1">
    <location>
        <begin position="819"/>
        <end position="844"/>
    </location>
</feature>
<feature type="region of interest" description="Disordered" evidence="1">
    <location>
        <begin position="1"/>
        <end position="134"/>
    </location>
</feature>